<gene>
    <name evidence="1" type="ORF">LCGC14_1861000</name>
</gene>
<proteinExistence type="predicted"/>
<protein>
    <submittedName>
        <fullName evidence="1">Uncharacterized protein</fullName>
    </submittedName>
</protein>
<name>A0A0F9J6L3_9ZZZZ</name>
<comment type="caution">
    <text evidence="1">The sequence shown here is derived from an EMBL/GenBank/DDBJ whole genome shotgun (WGS) entry which is preliminary data.</text>
</comment>
<dbReference type="EMBL" id="LAZR01018833">
    <property type="protein sequence ID" value="KKL94802.1"/>
    <property type="molecule type" value="Genomic_DNA"/>
</dbReference>
<dbReference type="AlphaFoldDB" id="A0A0F9J6L3"/>
<sequence length="175" mass="19565">MVIRTVKGRKVTGLAGNKGWVIAEDEFGRTERVYDPDAFVQLMGKSREELRLEPSGFPGTRAEFFAGEKPTARLPNVEGLAQNLISQGRTPATTQTLQRMGATDLDIDEFFGVRLDPSTGQFVPATEQEILQREQEFFAAEGRRDNIQNIIETVFPGRTTGVLEDDLITLEQYIN</sequence>
<organism evidence="1">
    <name type="scientific">marine sediment metagenome</name>
    <dbReference type="NCBI Taxonomy" id="412755"/>
    <lineage>
        <taxon>unclassified sequences</taxon>
        <taxon>metagenomes</taxon>
        <taxon>ecological metagenomes</taxon>
    </lineage>
</organism>
<reference evidence="1" key="1">
    <citation type="journal article" date="2015" name="Nature">
        <title>Complex archaea that bridge the gap between prokaryotes and eukaryotes.</title>
        <authorList>
            <person name="Spang A."/>
            <person name="Saw J.H."/>
            <person name="Jorgensen S.L."/>
            <person name="Zaremba-Niedzwiedzka K."/>
            <person name="Martijn J."/>
            <person name="Lind A.E."/>
            <person name="van Eijk R."/>
            <person name="Schleper C."/>
            <person name="Guy L."/>
            <person name="Ettema T.J."/>
        </authorList>
    </citation>
    <scope>NUCLEOTIDE SEQUENCE</scope>
</reference>
<accession>A0A0F9J6L3</accession>
<feature type="non-terminal residue" evidence="1">
    <location>
        <position position="175"/>
    </location>
</feature>
<evidence type="ECO:0000313" key="1">
    <source>
        <dbReference type="EMBL" id="KKL94802.1"/>
    </source>
</evidence>